<dbReference type="Pfam" id="PF00512">
    <property type="entry name" value="HisKA"/>
    <property type="match status" value="1"/>
</dbReference>
<evidence type="ECO:0000256" key="2">
    <source>
        <dbReference type="ARBA" id="ARBA00012438"/>
    </source>
</evidence>
<dbReference type="EC" id="2.7.13.3" evidence="2"/>
<evidence type="ECO:0000313" key="7">
    <source>
        <dbReference type="EMBL" id="GAG86444.1"/>
    </source>
</evidence>
<comment type="caution">
    <text evidence="7">The sequence shown here is derived from an EMBL/GenBank/DDBJ whole genome shotgun (WGS) entry which is preliminary data.</text>
</comment>
<evidence type="ECO:0000256" key="1">
    <source>
        <dbReference type="ARBA" id="ARBA00000085"/>
    </source>
</evidence>
<accession>X1AUA0</accession>
<feature type="domain" description="Signal transduction histidine kinase dimerisation/phosphoacceptor" evidence="6">
    <location>
        <begin position="44"/>
        <end position="112"/>
    </location>
</feature>
<keyword evidence="4" id="KW-0418">Kinase</keyword>
<name>X1AUA0_9ZZZZ</name>
<sequence length="154" mass="17881">MNTKVINFQKKPYILSIFRDITDLKKAEEIISKEVERLKEIDEIKNEFIIRASHELKTPLIPIYSLTDLILKLYNDKLDPKVLEFINYIHEGGARLLDLVADLIEISKVSSRDVNIKLEVVDLVELIQECIENYSVLALEKDIYLKVFNGVFNS</sequence>
<dbReference type="GO" id="GO:0000155">
    <property type="term" value="F:phosphorelay sensor kinase activity"/>
    <property type="evidence" value="ECO:0007669"/>
    <property type="project" value="InterPro"/>
</dbReference>
<evidence type="ECO:0000256" key="3">
    <source>
        <dbReference type="ARBA" id="ARBA00022679"/>
    </source>
</evidence>
<evidence type="ECO:0000259" key="6">
    <source>
        <dbReference type="SMART" id="SM00388"/>
    </source>
</evidence>
<keyword evidence="3" id="KW-0808">Transferase</keyword>
<dbReference type="InterPro" id="IPR003661">
    <property type="entry name" value="HisK_dim/P_dom"/>
</dbReference>
<dbReference type="SMART" id="SM00388">
    <property type="entry name" value="HisKA"/>
    <property type="match status" value="1"/>
</dbReference>
<proteinExistence type="predicted"/>
<dbReference type="Gene3D" id="1.10.287.130">
    <property type="match status" value="1"/>
</dbReference>
<dbReference type="EMBL" id="BART01014237">
    <property type="protein sequence ID" value="GAG86444.1"/>
    <property type="molecule type" value="Genomic_DNA"/>
</dbReference>
<gene>
    <name evidence="7" type="ORF">S01H4_28557</name>
</gene>
<protein>
    <recommendedName>
        <fullName evidence="2">histidine kinase</fullName>
        <ecNumber evidence="2">2.7.13.3</ecNumber>
    </recommendedName>
</protein>
<reference evidence="7" key="1">
    <citation type="journal article" date="2014" name="Front. Microbiol.">
        <title>High frequency of phylogenetically diverse reductive dehalogenase-homologous genes in deep subseafloor sedimentary metagenomes.</title>
        <authorList>
            <person name="Kawai M."/>
            <person name="Futagami T."/>
            <person name="Toyoda A."/>
            <person name="Takaki Y."/>
            <person name="Nishi S."/>
            <person name="Hori S."/>
            <person name="Arai W."/>
            <person name="Tsubouchi T."/>
            <person name="Morono Y."/>
            <person name="Uchiyama I."/>
            <person name="Ito T."/>
            <person name="Fujiyama A."/>
            <person name="Inagaki F."/>
            <person name="Takami H."/>
        </authorList>
    </citation>
    <scope>NUCLEOTIDE SEQUENCE</scope>
    <source>
        <strain evidence="7">Expedition CK06-06</strain>
    </source>
</reference>
<evidence type="ECO:0000256" key="5">
    <source>
        <dbReference type="ARBA" id="ARBA00023012"/>
    </source>
</evidence>
<dbReference type="PANTHER" id="PTHR43711">
    <property type="entry name" value="TWO-COMPONENT HISTIDINE KINASE"/>
    <property type="match status" value="1"/>
</dbReference>
<keyword evidence="5" id="KW-0902">Two-component regulatory system</keyword>
<evidence type="ECO:0000256" key="4">
    <source>
        <dbReference type="ARBA" id="ARBA00022777"/>
    </source>
</evidence>
<dbReference type="SUPFAM" id="SSF47384">
    <property type="entry name" value="Homodimeric domain of signal transducing histidine kinase"/>
    <property type="match status" value="1"/>
</dbReference>
<dbReference type="CDD" id="cd00082">
    <property type="entry name" value="HisKA"/>
    <property type="match status" value="1"/>
</dbReference>
<dbReference type="AlphaFoldDB" id="X1AUA0"/>
<dbReference type="PANTHER" id="PTHR43711:SF1">
    <property type="entry name" value="HISTIDINE KINASE 1"/>
    <property type="match status" value="1"/>
</dbReference>
<comment type="catalytic activity">
    <reaction evidence="1">
        <text>ATP + protein L-histidine = ADP + protein N-phospho-L-histidine.</text>
        <dbReference type="EC" id="2.7.13.3"/>
    </reaction>
</comment>
<dbReference type="InterPro" id="IPR036097">
    <property type="entry name" value="HisK_dim/P_sf"/>
</dbReference>
<organism evidence="7">
    <name type="scientific">marine sediment metagenome</name>
    <dbReference type="NCBI Taxonomy" id="412755"/>
    <lineage>
        <taxon>unclassified sequences</taxon>
        <taxon>metagenomes</taxon>
        <taxon>ecological metagenomes</taxon>
    </lineage>
</organism>
<dbReference type="InterPro" id="IPR050736">
    <property type="entry name" value="Sensor_HK_Regulatory"/>
</dbReference>